<dbReference type="GO" id="GO:0008270">
    <property type="term" value="F:zinc ion binding"/>
    <property type="evidence" value="ECO:0007669"/>
    <property type="project" value="UniProtKB-KW"/>
</dbReference>
<feature type="compositionally biased region" description="Acidic residues" evidence="2">
    <location>
        <begin position="29"/>
        <end position="47"/>
    </location>
</feature>
<evidence type="ECO:0000259" key="3">
    <source>
        <dbReference type="PROSITE" id="PS50966"/>
    </source>
</evidence>
<feature type="region of interest" description="Disordered" evidence="2">
    <location>
        <begin position="317"/>
        <end position="347"/>
    </location>
</feature>
<keyword evidence="1" id="KW-0479">Metal-binding</keyword>
<sequence length="620" mass="67441">MPPTTRSRGQVGVTQSDDGPGCESHRDEVSDDEVSDASMEEEDDDDDDAMVIRSHATNISYDISSLDPETQAGVRELFRIPPDEETPQLILQWCQSVQEQQDGQFYAFQMHEVVRKSRAVRIGSARSRYPKPRCNCMRDSDKPCKHLIFLLDRLNHQTSDHLLPDVPVDLGADGDWTGSSSSSSNPYESISNYHLDLLASNLHCDVGSPDSRPAVNPVRLQETREILVSIEEPGIDDDYAVKEYRPDIFEDPAATFDDNDLIAYNDLTRTVANMLMTNNEFFSHFLRLLGPDSRAGNPFRRIQQHVDRVLGELEAYARGGGGGSSSSSPPAETTATTTRMDPAAEGPRDVPWAAAHITRAVSAIQSLLQDRKDAPSSRERAAAARALVRILRAVVCDWNRDVRFVVPAAIAQTANADTANTTTSTTTAKATSNSSSSSSSSKASPPRTDPPRRPPPQQQKQIQPGQTQQPQQQPQQQQPQATAPQLIDRNLYHRLIGSQTRTSSAFAVDVLAQLPEQNQWIETLEEIESQLGAYGPPAGYVRRLRDVIALMRSSRPPRPQPQPPAAAPRQPPPPSPAAALGAGVPGAPGRTAGKRRRGGGSGSWGGAGGGREGGAKRAAR</sequence>
<keyword evidence="1" id="KW-0863">Zinc-finger</keyword>
<keyword evidence="5" id="KW-1185">Reference proteome</keyword>
<reference evidence="4 5" key="1">
    <citation type="journal article" date="2023" name="PLoS ONE">
        <title>Cytospora paraplurivora sp. nov. isolated from orchards with fruit tree decline syndrome in Ontario, Canada.</title>
        <authorList>
            <person name="Ilyukhin E."/>
            <person name="Nguyen H.D.T."/>
            <person name="Castle A.J."/>
            <person name="Ellouze W."/>
        </authorList>
    </citation>
    <scope>NUCLEOTIDE SEQUENCE [LARGE SCALE GENOMIC DNA]</scope>
    <source>
        <strain evidence="4 5">FDS-564</strain>
    </source>
</reference>
<evidence type="ECO:0000256" key="2">
    <source>
        <dbReference type="SAM" id="MobiDB-lite"/>
    </source>
</evidence>
<feature type="region of interest" description="Disordered" evidence="2">
    <location>
        <begin position="417"/>
        <end position="482"/>
    </location>
</feature>
<dbReference type="Proteomes" id="UP001320245">
    <property type="component" value="Unassembled WGS sequence"/>
</dbReference>
<feature type="region of interest" description="Disordered" evidence="2">
    <location>
        <begin position="553"/>
        <end position="620"/>
    </location>
</feature>
<feature type="compositionally biased region" description="Low complexity" evidence="2">
    <location>
        <begin position="577"/>
        <end position="591"/>
    </location>
</feature>
<dbReference type="EMBL" id="JAJSPL020000009">
    <property type="protein sequence ID" value="KAK7745000.1"/>
    <property type="molecule type" value="Genomic_DNA"/>
</dbReference>
<evidence type="ECO:0000313" key="5">
    <source>
        <dbReference type="Proteomes" id="UP001320245"/>
    </source>
</evidence>
<accession>A0AAN9UER2</accession>
<organism evidence="4 5">
    <name type="scientific">Cytospora paraplurivora</name>
    <dbReference type="NCBI Taxonomy" id="2898453"/>
    <lineage>
        <taxon>Eukaryota</taxon>
        <taxon>Fungi</taxon>
        <taxon>Dikarya</taxon>
        <taxon>Ascomycota</taxon>
        <taxon>Pezizomycotina</taxon>
        <taxon>Sordariomycetes</taxon>
        <taxon>Sordariomycetidae</taxon>
        <taxon>Diaporthales</taxon>
        <taxon>Cytosporaceae</taxon>
        <taxon>Cytospora</taxon>
    </lineage>
</organism>
<evidence type="ECO:0000313" key="4">
    <source>
        <dbReference type="EMBL" id="KAK7745000.1"/>
    </source>
</evidence>
<dbReference type="InterPro" id="IPR007527">
    <property type="entry name" value="Znf_SWIM"/>
</dbReference>
<dbReference type="PROSITE" id="PS50966">
    <property type="entry name" value="ZF_SWIM"/>
    <property type="match status" value="1"/>
</dbReference>
<evidence type="ECO:0000256" key="1">
    <source>
        <dbReference type="PROSITE-ProRule" id="PRU00325"/>
    </source>
</evidence>
<comment type="caution">
    <text evidence="4">The sequence shown here is derived from an EMBL/GenBank/DDBJ whole genome shotgun (WGS) entry which is preliminary data.</text>
</comment>
<proteinExistence type="predicted"/>
<gene>
    <name evidence="4" type="ORF">SLS53_003234</name>
</gene>
<feature type="compositionally biased region" description="Gly residues" evidence="2">
    <location>
        <begin position="599"/>
        <end position="612"/>
    </location>
</feature>
<keyword evidence="1" id="KW-0862">Zinc</keyword>
<feature type="compositionally biased region" description="Polar residues" evidence="2">
    <location>
        <begin position="329"/>
        <end position="339"/>
    </location>
</feature>
<name>A0AAN9UER2_9PEZI</name>
<feature type="domain" description="SWIM-type" evidence="3">
    <location>
        <begin position="118"/>
        <end position="155"/>
    </location>
</feature>
<protein>
    <recommendedName>
        <fullName evidence="3">SWIM-type domain-containing protein</fullName>
    </recommendedName>
</protein>
<dbReference type="AlphaFoldDB" id="A0AAN9UER2"/>
<feature type="compositionally biased region" description="Pro residues" evidence="2">
    <location>
        <begin position="556"/>
        <end position="576"/>
    </location>
</feature>
<feature type="compositionally biased region" description="Low complexity" evidence="2">
    <location>
        <begin position="417"/>
        <end position="446"/>
    </location>
</feature>
<feature type="compositionally biased region" description="Low complexity" evidence="2">
    <location>
        <begin position="458"/>
        <end position="482"/>
    </location>
</feature>
<feature type="compositionally biased region" description="Polar residues" evidence="2">
    <location>
        <begin position="1"/>
        <end position="17"/>
    </location>
</feature>
<feature type="region of interest" description="Disordered" evidence="2">
    <location>
        <begin position="1"/>
        <end position="47"/>
    </location>
</feature>